<accession>A0A835TX31</accession>
<dbReference type="Pfam" id="PF11571">
    <property type="entry name" value="Med27"/>
    <property type="match status" value="1"/>
</dbReference>
<evidence type="ECO:0000313" key="7">
    <source>
        <dbReference type="EMBL" id="KAI1232140.1"/>
    </source>
</evidence>
<comment type="subcellular location">
    <subcellularLocation>
        <location evidence="1">Nucleus</location>
    </subcellularLocation>
</comment>
<evidence type="ECO:0000256" key="2">
    <source>
        <dbReference type="ARBA" id="ARBA00008048"/>
    </source>
</evidence>
<dbReference type="PANTHER" id="PTHR13130:SF4">
    <property type="entry name" value="MEDIATOR OF RNA POLYMERASE II TRANSCRIPTION SUBUNIT 27"/>
    <property type="match status" value="1"/>
</dbReference>
<reference evidence="7" key="3">
    <citation type="submission" date="2022-01" db="EMBL/GenBank/DDBJ databases">
        <authorList>
            <person name="Rubenstein D.R."/>
        </authorList>
    </citation>
    <scope>NUCLEOTIDE SEQUENCE</scope>
    <source>
        <strain evidence="7">SS15</strain>
        <tissue evidence="7">Liver</tissue>
    </source>
</reference>
<dbReference type="GO" id="GO:0016592">
    <property type="term" value="C:mediator complex"/>
    <property type="evidence" value="ECO:0007669"/>
    <property type="project" value="InterPro"/>
</dbReference>
<gene>
    <name evidence="7" type="ORF">IHE44_0007199</name>
    <name evidence="6" type="ORF">IHE44_009068</name>
</gene>
<comment type="caution">
    <text evidence="6">The sequence shown here is derived from an EMBL/GenBank/DDBJ whole genome shotgun (WGS) entry which is preliminary data.</text>
</comment>
<reference evidence="6" key="1">
    <citation type="submission" date="2020-10" db="EMBL/GenBank/DDBJ databases">
        <title>Feather gene expression reveals the developmental basis of iridescence in African starlings.</title>
        <authorList>
            <person name="Rubenstein D.R."/>
        </authorList>
    </citation>
    <scope>NUCLEOTIDE SEQUENCE</scope>
    <source>
        <strain evidence="6">SS15</strain>
        <tissue evidence="6">Liver</tissue>
    </source>
</reference>
<evidence type="ECO:0000313" key="6">
    <source>
        <dbReference type="EMBL" id="KAG0122435.1"/>
    </source>
</evidence>
<keyword evidence="5" id="KW-0539">Nucleus</keyword>
<evidence type="ECO:0008006" key="9">
    <source>
        <dbReference type="Google" id="ProtNLM"/>
    </source>
</evidence>
<evidence type="ECO:0000256" key="3">
    <source>
        <dbReference type="ARBA" id="ARBA00023015"/>
    </source>
</evidence>
<reference evidence="7 8" key="2">
    <citation type="journal article" date="2021" name="J. Hered.">
        <title>Feather Gene Expression Elucidates the Developmental Basis of Plumage Iridescence in African Starlings.</title>
        <authorList>
            <person name="Rubenstein D.R."/>
            <person name="Corvelo A."/>
            <person name="MacManes M.D."/>
            <person name="Maia R."/>
            <person name="Narzisi G."/>
            <person name="Rousaki A."/>
            <person name="Vandenabeele P."/>
            <person name="Shawkey M.D."/>
            <person name="Solomon J."/>
        </authorList>
    </citation>
    <scope>NUCLEOTIDE SEQUENCE [LARGE SCALE GENOMIC DNA]</scope>
    <source>
        <strain evidence="7">SS15</strain>
    </source>
</reference>
<sequence>MADGALSPGVNLEAFSQAIAAIQALRSSVTRVFDCLKDGMRNKETLEGREKGFVAAFQESLHSVSRDLGELERLSNLVGKPSENHPLHNSGLLSLDPVQDKTPLYSQLLQAYKWSNKLQYHAGLASGLLNQQSLKRSANQMGVSAKRRPKAQPTTLVLPPQYVDDVISRIDRMFPEMSIQLSRPNGTSAMLLVTLGKVLKVIVVMRSLFIDRTIVKGYSENVYTEDGKLDIWSKSNYQVFQKVTDHATTALLHYQLPQMPDVVVRSFMTWLRSYIKLFQAPCQRCGKFLQDGLPPTRSLALPPAAAARTALMAALLNLPVLSSEVALKHLTLEQPSARHVICNAEDFYKLEINFVFSKFALFVSFFDTGKGPWSCPSPGVQCLECPLWNFPDSTSPVSPLTASLIHSTLIPTFCFYKPQRLHATQTRLSHPLPLTWSRGIGILSPSPWGAAGNSVPASLEGQQVGIFSLGGVKLNSGAPAVWIQPVPVPAPCPGSPCAWGQCLLIPGVRISKESRGCSECEGWKLGETPKNRAMLIVTEFLWFFSALDVGHYNYFCHT</sequence>
<dbReference type="EMBL" id="JADDUC020000023">
    <property type="protein sequence ID" value="KAI1232140.1"/>
    <property type="molecule type" value="Genomic_DNA"/>
</dbReference>
<protein>
    <recommendedName>
        <fullName evidence="9">Mediator complex subunit 27</fullName>
    </recommendedName>
</protein>
<evidence type="ECO:0000256" key="5">
    <source>
        <dbReference type="ARBA" id="ARBA00023242"/>
    </source>
</evidence>
<keyword evidence="3" id="KW-0805">Transcription regulation</keyword>
<dbReference type="OrthoDB" id="1868004at2759"/>
<dbReference type="AlphaFoldDB" id="A0A835TX31"/>
<dbReference type="GO" id="GO:0006357">
    <property type="term" value="P:regulation of transcription by RNA polymerase II"/>
    <property type="evidence" value="ECO:0007669"/>
    <property type="project" value="TreeGrafter"/>
</dbReference>
<evidence type="ECO:0000256" key="4">
    <source>
        <dbReference type="ARBA" id="ARBA00023163"/>
    </source>
</evidence>
<keyword evidence="4" id="KW-0804">Transcription</keyword>
<dbReference type="InterPro" id="IPR021627">
    <property type="entry name" value="Mediator_Med27"/>
</dbReference>
<dbReference type="EMBL" id="JADDUC010000036">
    <property type="protein sequence ID" value="KAG0122435.1"/>
    <property type="molecule type" value="Genomic_DNA"/>
</dbReference>
<dbReference type="GO" id="GO:0003713">
    <property type="term" value="F:transcription coactivator activity"/>
    <property type="evidence" value="ECO:0007669"/>
    <property type="project" value="TreeGrafter"/>
</dbReference>
<evidence type="ECO:0000313" key="8">
    <source>
        <dbReference type="Proteomes" id="UP000618051"/>
    </source>
</evidence>
<name>A0A835TX31_9PASS</name>
<dbReference type="PANTHER" id="PTHR13130">
    <property type="entry name" value="34 KDA TRANSCRIPTIONAL CO-ACTIVATOR-RELATED"/>
    <property type="match status" value="1"/>
</dbReference>
<keyword evidence="8" id="KW-1185">Reference proteome</keyword>
<dbReference type="Proteomes" id="UP000618051">
    <property type="component" value="Unassembled WGS sequence"/>
</dbReference>
<organism evidence="6">
    <name type="scientific">Lamprotornis superbus</name>
    <dbReference type="NCBI Taxonomy" id="245042"/>
    <lineage>
        <taxon>Eukaryota</taxon>
        <taxon>Metazoa</taxon>
        <taxon>Chordata</taxon>
        <taxon>Craniata</taxon>
        <taxon>Vertebrata</taxon>
        <taxon>Euteleostomi</taxon>
        <taxon>Archelosauria</taxon>
        <taxon>Archosauria</taxon>
        <taxon>Dinosauria</taxon>
        <taxon>Saurischia</taxon>
        <taxon>Theropoda</taxon>
        <taxon>Coelurosauria</taxon>
        <taxon>Aves</taxon>
        <taxon>Neognathae</taxon>
        <taxon>Neoaves</taxon>
        <taxon>Telluraves</taxon>
        <taxon>Australaves</taxon>
        <taxon>Passeriformes</taxon>
        <taxon>Sturnidae</taxon>
        <taxon>Lamprotornis</taxon>
    </lineage>
</organism>
<proteinExistence type="inferred from homology"/>
<comment type="similarity">
    <text evidence="2">Belongs to the Mediator complex subunit 27 family.</text>
</comment>
<evidence type="ECO:0000256" key="1">
    <source>
        <dbReference type="ARBA" id="ARBA00004123"/>
    </source>
</evidence>